<dbReference type="Pfam" id="PF12867">
    <property type="entry name" value="DinB_2"/>
    <property type="match status" value="1"/>
</dbReference>
<dbReference type="EMBL" id="QTTQ01000009">
    <property type="protein sequence ID" value="REE83413.1"/>
    <property type="molecule type" value="Genomic_DNA"/>
</dbReference>
<accession>A0A3D9RTW6</accession>
<dbReference type="InterPro" id="IPR034660">
    <property type="entry name" value="DinB/YfiT-like"/>
</dbReference>
<protein>
    <submittedName>
        <fullName evidence="2">DinB family protein</fullName>
    </submittedName>
</protein>
<dbReference type="Gene3D" id="1.20.120.450">
    <property type="entry name" value="dinb family like domain"/>
    <property type="match status" value="1"/>
</dbReference>
<dbReference type="OrthoDB" id="4295522at2"/>
<evidence type="ECO:0000313" key="3">
    <source>
        <dbReference type="Proteomes" id="UP000256429"/>
    </source>
</evidence>
<dbReference type="AlphaFoldDB" id="A0A3D9RTW6"/>
<dbReference type="InterPro" id="IPR024775">
    <property type="entry name" value="DinB-like"/>
</dbReference>
<dbReference type="RefSeq" id="WP_115878082.1">
    <property type="nucleotide sequence ID" value="NZ_QTTQ01000009.1"/>
</dbReference>
<evidence type="ECO:0000313" key="2">
    <source>
        <dbReference type="EMBL" id="REE83413.1"/>
    </source>
</evidence>
<name>A0A3D9RTW6_9FLAO</name>
<proteinExistence type="predicted"/>
<comment type="caution">
    <text evidence="2">The sequence shown here is derived from an EMBL/GenBank/DDBJ whole genome shotgun (WGS) entry which is preliminary data.</text>
</comment>
<sequence length="151" mass="17453">MQKNFDDLLQTRKFLLSKIENLTIEQLNNIPKGFKNNIAWNFTHLVVTQQLLCYKLSGLKCLVSDKMIENFQKGSSPSYLVSLEEFEKIKALFIQLPIKLEEDYNAGIFKDYTSYTTSINVTLNNINEAVSFNLYHEGIHLGVILQLLKFI</sequence>
<evidence type="ECO:0000259" key="1">
    <source>
        <dbReference type="Pfam" id="PF12867"/>
    </source>
</evidence>
<dbReference type="Proteomes" id="UP000256429">
    <property type="component" value="Unassembled WGS sequence"/>
</dbReference>
<keyword evidence="3" id="KW-1185">Reference proteome</keyword>
<feature type="domain" description="DinB-like" evidence="1">
    <location>
        <begin position="9"/>
        <end position="144"/>
    </location>
</feature>
<gene>
    <name evidence="2" type="ORF">BX611_0704</name>
</gene>
<reference evidence="2 3" key="1">
    <citation type="submission" date="2018-08" db="EMBL/GenBank/DDBJ databases">
        <title>Genomic Encyclopedia of Type Strains, Phase III (KMG-III): the genomes of soil and plant-associated and newly described type strains.</title>
        <authorList>
            <person name="Whitman W."/>
        </authorList>
    </citation>
    <scope>NUCLEOTIDE SEQUENCE [LARGE SCALE GENOMIC DNA]</scope>
    <source>
        <strain evidence="2 3">325-5</strain>
    </source>
</reference>
<dbReference type="SUPFAM" id="SSF109854">
    <property type="entry name" value="DinB/YfiT-like putative metalloenzymes"/>
    <property type="match status" value="1"/>
</dbReference>
<organism evidence="2 3">
    <name type="scientific">Lutibacter oceani</name>
    <dbReference type="NCBI Taxonomy" id="1853311"/>
    <lineage>
        <taxon>Bacteria</taxon>
        <taxon>Pseudomonadati</taxon>
        <taxon>Bacteroidota</taxon>
        <taxon>Flavobacteriia</taxon>
        <taxon>Flavobacteriales</taxon>
        <taxon>Flavobacteriaceae</taxon>
        <taxon>Lutibacter</taxon>
    </lineage>
</organism>